<dbReference type="Proteomes" id="UP001161247">
    <property type="component" value="Chromosome 4"/>
</dbReference>
<feature type="domain" description="At1g61320/AtMIF1 LRR" evidence="1">
    <location>
        <begin position="33"/>
        <end position="206"/>
    </location>
</feature>
<dbReference type="Pfam" id="PF23622">
    <property type="entry name" value="LRR_At1g61320_AtMIF1"/>
    <property type="match status" value="1"/>
</dbReference>
<gene>
    <name evidence="2" type="ORF">OLC1_LOCUS11131</name>
</gene>
<dbReference type="InterPro" id="IPR053772">
    <property type="entry name" value="At1g61320/At1g61330-like"/>
</dbReference>
<dbReference type="EMBL" id="OX459121">
    <property type="protein sequence ID" value="CAI9101568.1"/>
    <property type="molecule type" value="Genomic_DNA"/>
</dbReference>
<organism evidence="2 3">
    <name type="scientific">Oldenlandia corymbosa var. corymbosa</name>
    <dbReference type="NCBI Taxonomy" id="529605"/>
    <lineage>
        <taxon>Eukaryota</taxon>
        <taxon>Viridiplantae</taxon>
        <taxon>Streptophyta</taxon>
        <taxon>Embryophyta</taxon>
        <taxon>Tracheophyta</taxon>
        <taxon>Spermatophyta</taxon>
        <taxon>Magnoliopsida</taxon>
        <taxon>eudicotyledons</taxon>
        <taxon>Gunneridae</taxon>
        <taxon>Pentapetalae</taxon>
        <taxon>asterids</taxon>
        <taxon>lamiids</taxon>
        <taxon>Gentianales</taxon>
        <taxon>Rubiaceae</taxon>
        <taxon>Rubioideae</taxon>
        <taxon>Spermacoceae</taxon>
        <taxon>Hedyotis-Oldenlandia complex</taxon>
        <taxon>Oldenlandia</taxon>
    </lineage>
</organism>
<name>A0AAV1D230_OLDCO</name>
<accession>A0AAV1D230</accession>
<evidence type="ECO:0000313" key="2">
    <source>
        <dbReference type="EMBL" id="CAI9101568.1"/>
    </source>
</evidence>
<evidence type="ECO:0000259" key="1">
    <source>
        <dbReference type="Pfam" id="PF23622"/>
    </source>
</evidence>
<proteinExistence type="predicted"/>
<protein>
    <submittedName>
        <fullName evidence="2">OLC1v1038933C5</fullName>
    </submittedName>
</protein>
<dbReference type="InterPro" id="IPR055357">
    <property type="entry name" value="LRR_At1g61320_AtMIF1"/>
</dbReference>
<dbReference type="Gene3D" id="3.80.10.10">
    <property type="entry name" value="Ribonuclease Inhibitor"/>
    <property type="match status" value="1"/>
</dbReference>
<dbReference type="InterPro" id="IPR032675">
    <property type="entry name" value="LRR_dom_sf"/>
</dbReference>
<evidence type="ECO:0000313" key="3">
    <source>
        <dbReference type="Proteomes" id="UP001161247"/>
    </source>
</evidence>
<dbReference type="AlphaFoldDB" id="A0AAV1D230"/>
<dbReference type="PANTHER" id="PTHR34145:SF68">
    <property type="entry name" value="FBD DOMAIN-CONTAINING PROTEIN"/>
    <property type="match status" value="1"/>
</dbReference>
<dbReference type="PANTHER" id="PTHR34145">
    <property type="entry name" value="OS02G0105600 PROTEIN"/>
    <property type="match status" value="1"/>
</dbReference>
<reference evidence="2" key="1">
    <citation type="submission" date="2023-03" db="EMBL/GenBank/DDBJ databases">
        <authorList>
            <person name="Julca I."/>
        </authorList>
    </citation>
    <scope>NUCLEOTIDE SEQUENCE</scope>
</reference>
<dbReference type="SUPFAM" id="SSF52047">
    <property type="entry name" value="RNI-like"/>
    <property type="match status" value="1"/>
</dbReference>
<keyword evidence="3" id="KW-1185">Reference proteome</keyword>
<sequence>MGWGCFGTESDDHSTGGNDASLISSVTKVMALHRCSNIDKLSIRLNLRLPNVTDLVICDWIQFAVQRQVRVLELEASGDISLTETMGHYKRRFMPPFNTPDLSSCGYNFPVLGKLLTFPLTNTSCFASLTSLKLVNFNIDDETMDYILSNCSFLERLYLKGGTGLRNLSVVNSPFLKYLTLGSCWDLKALKISGAKLVYFEYKGYRDHPRWMIDFCFENVPLLSEVIMDTSYFMSFLHRKEVHEVYSNQLEKVAMHISRPLLGVGRLTDPRRQIQILHCLLQENQIKWEQQPGNIAQREKVQQLHSQLEDTMVLQAEYWRQRAKFCWPIQGDKEVWS</sequence>